<gene>
    <name evidence="7" type="ORF">Lyticum_00492</name>
</gene>
<dbReference type="PANTHER" id="PTHR30563:SF0">
    <property type="entry name" value="DNA RECOMBINATION PROTEIN RMUC"/>
    <property type="match status" value="1"/>
</dbReference>
<comment type="caution">
    <text evidence="7">The sequence shown here is derived from an EMBL/GenBank/DDBJ whole genome shotgun (WGS) entry which is preliminary data.</text>
</comment>
<evidence type="ECO:0000313" key="7">
    <source>
        <dbReference type="EMBL" id="MDZ5761321.1"/>
    </source>
</evidence>
<dbReference type="PANTHER" id="PTHR30563">
    <property type="entry name" value="DNA RECOMBINATION PROTEIN RMUC"/>
    <property type="match status" value="1"/>
</dbReference>
<keyword evidence="6" id="KW-1133">Transmembrane helix</keyword>
<dbReference type="Proteomes" id="UP001289135">
    <property type="component" value="Unassembled WGS sequence"/>
</dbReference>
<sequence length="455" mass="52889">MHQIIFQYLYFFIGISILLGIILLFKILKKNSILLQEISYKILIFEQENQKIIENLDIILTQNNKNYESLMIIDQAHKYISDIIHHSNQHNDNKLENIRKAIDYKLDHIQNDTNNKIEIMRQVIDEKLETIRLTVDEKLQTTLEKRLKDSFDLVSRRLEIVHRGLGEMQSLANNVGDLKNILTNVKTRGIWGEVQLESILSQILLPVQYEKNFAINPKSTERVEFAIKLPGGENGMNIFLPIDAKFPMSDYERLINNHIEENNNQQININNNINKENFIESENIINHSKIYINDKIDKKNVKYIKNLENFIKKSAKSISEKYIIPPYSTDFAIMFIPVESVYSEALQIPGIIDEIQREYRVVIAGPTTLSAILNSLRMGFRTLAIAEKSSKIWEILEIIKKDFNNFSVLLSKTKLKLDQASEAISLAEKRSIAIESRLTKFSRHETRKISNTEDK</sequence>
<dbReference type="Pfam" id="PF02646">
    <property type="entry name" value="RmuC"/>
    <property type="match status" value="2"/>
</dbReference>
<reference evidence="7" key="1">
    <citation type="submission" date="2023-02" db="EMBL/GenBank/DDBJ databases">
        <title>Host association and intracellularity evolved multiple times independently in the Rickettsiales.</title>
        <authorList>
            <person name="Castelli M."/>
            <person name="Nardi T."/>
            <person name="Gammuto L."/>
            <person name="Bellinzona G."/>
            <person name="Sabaneyeva E."/>
            <person name="Potekhin A."/>
            <person name="Serra V."/>
            <person name="Petroni G."/>
            <person name="Sassera D."/>
        </authorList>
    </citation>
    <scope>NUCLEOTIDE SEQUENCE</scope>
    <source>
        <strain evidence="7">USBL-36I1</strain>
    </source>
</reference>
<accession>A0AAE4VLZ6</accession>
<dbReference type="RefSeq" id="WP_322498750.1">
    <property type="nucleotide sequence ID" value="NZ_JARGYU010000002.1"/>
</dbReference>
<dbReference type="AlphaFoldDB" id="A0AAE4VLZ6"/>
<name>A0AAE4VLZ6_9RICK</name>
<dbReference type="EMBL" id="JARGYU010000002">
    <property type="protein sequence ID" value="MDZ5761321.1"/>
    <property type="molecule type" value="Genomic_DNA"/>
</dbReference>
<evidence type="ECO:0000256" key="5">
    <source>
        <dbReference type="ARBA" id="ARBA00023172"/>
    </source>
</evidence>
<keyword evidence="4" id="KW-0175">Coiled coil</keyword>
<comment type="function">
    <text evidence="1">Involved in DNA recombination.</text>
</comment>
<protein>
    <recommendedName>
        <fullName evidence="3">DNA recombination protein RmuC homolog</fullName>
    </recommendedName>
</protein>
<feature type="transmembrane region" description="Helical" evidence="6">
    <location>
        <begin position="6"/>
        <end position="25"/>
    </location>
</feature>
<evidence type="ECO:0000256" key="2">
    <source>
        <dbReference type="ARBA" id="ARBA00009840"/>
    </source>
</evidence>
<organism evidence="7 8">
    <name type="scientific">Lyticum sinuosum</name>
    <dbReference type="NCBI Taxonomy" id="1332059"/>
    <lineage>
        <taxon>Bacteria</taxon>
        <taxon>Pseudomonadati</taxon>
        <taxon>Pseudomonadota</taxon>
        <taxon>Alphaproteobacteria</taxon>
        <taxon>Rickettsiales</taxon>
        <taxon>Lyticum</taxon>
    </lineage>
</organism>
<evidence type="ECO:0000256" key="1">
    <source>
        <dbReference type="ARBA" id="ARBA00003416"/>
    </source>
</evidence>
<dbReference type="InterPro" id="IPR003798">
    <property type="entry name" value="DNA_recombination_RmuC"/>
</dbReference>
<evidence type="ECO:0000256" key="3">
    <source>
        <dbReference type="ARBA" id="ARBA00021840"/>
    </source>
</evidence>
<keyword evidence="6" id="KW-0472">Membrane</keyword>
<keyword evidence="6" id="KW-0812">Transmembrane</keyword>
<evidence type="ECO:0000256" key="6">
    <source>
        <dbReference type="SAM" id="Phobius"/>
    </source>
</evidence>
<proteinExistence type="inferred from homology"/>
<keyword evidence="5" id="KW-0233">DNA recombination</keyword>
<comment type="similarity">
    <text evidence="2">Belongs to the RmuC family.</text>
</comment>
<evidence type="ECO:0000256" key="4">
    <source>
        <dbReference type="ARBA" id="ARBA00023054"/>
    </source>
</evidence>
<evidence type="ECO:0000313" key="8">
    <source>
        <dbReference type="Proteomes" id="UP001289135"/>
    </source>
</evidence>
<dbReference type="GO" id="GO:0006310">
    <property type="term" value="P:DNA recombination"/>
    <property type="evidence" value="ECO:0007669"/>
    <property type="project" value="UniProtKB-KW"/>
</dbReference>
<keyword evidence="8" id="KW-1185">Reference proteome</keyword>